<evidence type="ECO:0000313" key="10">
    <source>
        <dbReference type="Proteomes" id="UP000799537"/>
    </source>
</evidence>
<dbReference type="GO" id="GO:0006310">
    <property type="term" value="P:DNA recombination"/>
    <property type="evidence" value="ECO:0007669"/>
    <property type="project" value="UniProtKB-KW"/>
</dbReference>
<dbReference type="GO" id="GO:0006281">
    <property type="term" value="P:DNA repair"/>
    <property type="evidence" value="ECO:0007669"/>
    <property type="project" value="UniProtKB-KW"/>
</dbReference>
<name>A0A6A6CRT0_ZASCE</name>
<feature type="compositionally biased region" description="Basic residues" evidence="8">
    <location>
        <begin position="523"/>
        <end position="532"/>
    </location>
</feature>
<feature type="region of interest" description="Disordered" evidence="8">
    <location>
        <begin position="939"/>
        <end position="971"/>
    </location>
</feature>
<feature type="compositionally biased region" description="Low complexity" evidence="8">
    <location>
        <begin position="225"/>
        <end position="234"/>
    </location>
</feature>
<feature type="region of interest" description="Disordered" evidence="8">
    <location>
        <begin position="516"/>
        <end position="537"/>
    </location>
</feature>
<keyword evidence="3" id="KW-0227">DNA damage</keyword>
<evidence type="ECO:0000256" key="7">
    <source>
        <dbReference type="ARBA" id="ARBA00029496"/>
    </source>
</evidence>
<feature type="compositionally biased region" description="Polar residues" evidence="8">
    <location>
        <begin position="854"/>
        <end position="867"/>
    </location>
</feature>
<feature type="compositionally biased region" description="Polar residues" evidence="8">
    <location>
        <begin position="609"/>
        <end position="636"/>
    </location>
</feature>
<dbReference type="Pfam" id="PF09494">
    <property type="entry name" value="Slx4"/>
    <property type="match status" value="1"/>
</dbReference>
<feature type="region of interest" description="Disordered" evidence="8">
    <location>
        <begin position="607"/>
        <end position="636"/>
    </location>
</feature>
<evidence type="ECO:0000256" key="3">
    <source>
        <dbReference type="ARBA" id="ARBA00022763"/>
    </source>
</evidence>
<feature type="region of interest" description="Disordered" evidence="8">
    <location>
        <begin position="854"/>
        <end position="904"/>
    </location>
</feature>
<dbReference type="RefSeq" id="XP_033669378.1">
    <property type="nucleotide sequence ID" value="XM_033805768.1"/>
</dbReference>
<feature type="region of interest" description="Disordered" evidence="8">
    <location>
        <begin position="86"/>
        <end position="303"/>
    </location>
</feature>
<organism evidence="9 10">
    <name type="scientific">Zasmidium cellare ATCC 36951</name>
    <dbReference type="NCBI Taxonomy" id="1080233"/>
    <lineage>
        <taxon>Eukaryota</taxon>
        <taxon>Fungi</taxon>
        <taxon>Dikarya</taxon>
        <taxon>Ascomycota</taxon>
        <taxon>Pezizomycotina</taxon>
        <taxon>Dothideomycetes</taxon>
        <taxon>Dothideomycetidae</taxon>
        <taxon>Mycosphaerellales</taxon>
        <taxon>Mycosphaerellaceae</taxon>
        <taxon>Zasmidium</taxon>
    </lineage>
</organism>
<feature type="region of interest" description="Disordered" evidence="8">
    <location>
        <begin position="723"/>
        <end position="750"/>
    </location>
</feature>
<feature type="region of interest" description="Disordered" evidence="8">
    <location>
        <begin position="444"/>
        <end position="473"/>
    </location>
</feature>
<feature type="region of interest" description="Disordered" evidence="8">
    <location>
        <begin position="785"/>
        <end position="814"/>
    </location>
</feature>
<feature type="region of interest" description="Disordered" evidence="8">
    <location>
        <begin position="1"/>
        <end position="43"/>
    </location>
</feature>
<dbReference type="AlphaFoldDB" id="A0A6A6CRT0"/>
<evidence type="ECO:0000256" key="5">
    <source>
        <dbReference type="ARBA" id="ARBA00023204"/>
    </source>
</evidence>
<dbReference type="InterPro" id="IPR018574">
    <property type="entry name" value="Structure-sp_endonuc_su_Slx4"/>
</dbReference>
<feature type="compositionally biased region" description="Basic residues" evidence="8">
    <location>
        <begin position="119"/>
        <end position="131"/>
    </location>
</feature>
<evidence type="ECO:0000256" key="1">
    <source>
        <dbReference type="ARBA" id="ARBA00004123"/>
    </source>
</evidence>
<gene>
    <name evidence="9" type="ORF">M409DRAFT_21238</name>
</gene>
<dbReference type="Proteomes" id="UP000799537">
    <property type="component" value="Unassembled WGS sequence"/>
</dbReference>
<evidence type="ECO:0000256" key="2">
    <source>
        <dbReference type="ARBA" id="ARBA00006661"/>
    </source>
</evidence>
<feature type="compositionally biased region" description="Pro residues" evidence="8">
    <location>
        <begin position="805"/>
        <end position="814"/>
    </location>
</feature>
<dbReference type="GeneID" id="54559040"/>
<evidence type="ECO:0000256" key="6">
    <source>
        <dbReference type="ARBA" id="ARBA00023242"/>
    </source>
</evidence>
<evidence type="ECO:0000256" key="4">
    <source>
        <dbReference type="ARBA" id="ARBA00023172"/>
    </source>
</evidence>
<feature type="compositionally biased region" description="Polar residues" evidence="8">
    <location>
        <begin position="272"/>
        <end position="285"/>
    </location>
</feature>
<keyword evidence="10" id="KW-1185">Reference proteome</keyword>
<feature type="compositionally biased region" description="Low complexity" evidence="8">
    <location>
        <begin position="879"/>
        <end position="888"/>
    </location>
</feature>
<keyword evidence="5" id="KW-0234">DNA repair</keyword>
<reference evidence="9" key="1">
    <citation type="journal article" date="2020" name="Stud. Mycol.">
        <title>101 Dothideomycetes genomes: a test case for predicting lifestyles and emergence of pathogens.</title>
        <authorList>
            <person name="Haridas S."/>
            <person name="Albert R."/>
            <person name="Binder M."/>
            <person name="Bloem J."/>
            <person name="Labutti K."/>
            <person name="Salamov A."/>
            <person name="Andreopoulos B."/>
            <person name="Baker S."/>
            <person name="Barry K."/>
            <person name="Bills G."/>
            <person name="Bluhm B."/>
            <person name="Cannon C."/>
            <person name="Castanera R."/>
            <person name="Culley D."/>
            <person name="Daum C."/>
            <person name="Ezra D."/>
            <person name="Gonzalez J."/>
            <person name="Henrissat B."/>
            <person name="Kuo A."/>
            <person name="Liang C."/>
            <person name="Lipzen A."/>
            <person name="Lutzoni F."/>
            <person name="Magnuson J."/>
            <person name="Mondo S."/>
            <person name="Nolan M."/>
            <person name="Ohm R."/>
            <person name="Pangilinan J."/>
            <person name="Park H.-J."/>
            <person name="Ramirez L."/>
            <person name="Alfaro M."/>
            <person name="Sun H."/>
            <person name="Tritt A."/>
            <person name="Yoshinaga Y."/>
            <person name="Zwiers L.-H."/>
            <person name="Turgeon B."/>
            <person name="Goodwin S."/>
            <person name="Spatafora J."/>
            <person name="Crous P."/>
            <person name="Grigoriev I."/>
        </authorList>
    </citation>
    <scope>NUCLEOTIDE SEQUENCE</scope>
    <source>
        <strain evidence="9">ATCC 36951</strain>
    </source>
</reference>
<dbReference type="GO" id="GO:0006260">
    <property type="term" value="P:DNA replication"/>
    <property type="evidence" value="ECO:0007669"/>
    <property type="project" value="InterPro"/>
</dbReference>
<comment type="similarity">
    <text evidence="2">Belongs to the SLX4 family.</text>
</comment>
<keyword evidence="6" id="KW-0539">Nucleus</keyword>
<dbReference type="GO" id="GO:0033557">
    <property type="term" value="C:Slx1-Slx4 complex"/>
    <property type="evidence" value="ECO:0007669"/>
    <property type="project" value="InterPro"/>
</dbReference>
<sequence>MASRSPIVVNSSSQASIRIPSVTPQSHRKKSNAALSSSPGLAELPTFARVPAKGLKSGSNAQQVPEGAALGFASAATLFKGAQSEAKLKEKEQHVVENGAVADVRYVGVSEKRSGRLSQPKKPKKTGKDRKNRSDGSSHPALKSIHDSQGLGEATGTGNTCPYFGQSKSRTPSISLSEFDFRPEEHQGSPLAMSIPPESLKKSKKSSTKTGKSELEGPSKKPPKRTAASDAAAAKTKKRFTKSESIILNSDEPDADTAGHVPMPATTPAKKSATNETSANDSRTTVYRLKSAEGPGAPRIGFHVEKDSKLNGVVAKAASAGKSMYFSEKIQPEVEGNRGNGQAAGVTPETLSADETSDALPTLVAAPRRRLSWTPAKNTTLGKPAPDGRPGTAPSAGSDIPPKSLTSLISGFEYSESTTNSISHDRTSTGEALTKRRRIELVDASTVATAKRKPAAAVPSEPRTKTKVKKKPQTITALATKAYHPDSEAADAQPTVSEFFDAQTSVAPPTDASVTHLQEHGKVTKPRKPRAKKVGDGTVEVGTKITRKVKSKAKSREKDPIVKLHSPGQARAQERSQGFMFGTSSQLALEESPSYLREIQAAIEESEPMPTSHTGNRLTNKSSIQVPSAPHGTNISVGQGNRGLWCSATRDEGGSFLDVDMTWERPCSNEFSGQATSVETLLVNTTDEGLAEDACMFEAGPTLQRDPTPPDFVVSNEPGPPLKVEDGSHNTMIDLGQTSSPNARGRAEPSVALHVQDTAGTMDALAPTAASSPPQHHFEDEWNFLSSDDSVPNAAHGGPELASTPPHPLSPVQPYKPPQLLRSATSPLLHRTALQNLDANIGLLSRTSPVKNIDSAQQRALKSTTADQTRRRRGRPRKPVAAAAVHVTAPKRRGRPPKAPSALESAAVASFETHGATMRPVKSASQPTGSKSWIDIDEISESDSPSTPSPPRQRAGSSPPTVQPLDLRTAASPSLRVKAPAVVSSTLKLNDSIFADIQADIFSRITATIRSTAPSTDMKNPTWHEKILLYDPIVLEDLTAWLNEQGLCIEMQRLKPKPKSRGRKKKDAVPDEPEYETVKEELKPWMVQKWCEDNSICCLWKEGLRGGVRTRY</sequence>
<proteinExistence type="inferred from homology"/>
<protein>
    <recommendedName>
        <fullName evidence="7">Structure-specific endonuclease subunit SLX4</fullName>
    </recommendedName>
</protein>
<feature type="compositionally biased region" description="Basic and acidic residues" evidence="8">
    <location>
        <begin position="86"/>
        <end position="95"/>
    </location>
</feature>
<evidence type="ECO:0000256" key="8">
    <source>
        <dbReference type="SAM" id="MobiDB-lite"/>
    </source>
</evidence>
<feature type="compositionally biased region" description="Polar residues" evidence="8">
    <location>
        <begin position="156"/>
        <end position="176"/>
    </location>
</feature>
<feature type="region of interest" description="Disordered" evidence="8">
    <location>
        <begin position="331"/>
        <end position="404"/>
    </location>
</feature>
<accession>A0A6A6CRT0</accession>
<dbReference type="EMBL" id="ML993590">
    <property type="protein sequence ID" value="KAF2168489.1"/>
    <property type="molecule type" value="Genomic_DNA"/>
</dbReference>
<dbReference type="OrthoDB" id="5349119at2759"/>
<comment type="subcellular location">
    <subcellularLocation>
        <location evidence="1">Nucleus</location>
    </subcellularLocation>
</comment>
<evidence type="ECO:0000313" key="9">
    <source>
        <dbReference type="EMBL" id="KAF2168489.1"/>
    </source>
</evidence>
<keyword evidence="4" id="KW-0233">DNA recombination</keyword>